<reference evidence="10 11" key="1">
    <citation type="submission" date="2019-09" db="EMBL/GenBank/DDBJ databases">
        <title>Polymorphobacter sp. isolated from a lake in China.</title>
        <authorList>
            <person name="Liu Z."/>
        </authorList>
    </citation>
    <scope>NUCLEOTIDE SEQUENCE [LARGE SCALE GENOMIC DNA]</scope>
    <source>
        <strain evidence="10 11">D40P</strain>
    </source>
</reference>
<dbReference type="Gene3D" id="3.40.710.10">
    <property type="entry name" value="DD-peptidase/beta-lactamase superfamily"/>
    <property type="match status" value="1"/>
</dbReference>
<keyword evidence="8" id="KW-0732">Signal</keyword>
<dbReference type="Pfam" id="PF13354">
    <property type="entry name" value="Beta-lactamase2"/>
    <property type="match status" value="1"/>
</dbReference>
<keyword evidence="4 6" id="KW-0378">Hydrolase</keyword>
<dbReference type="PANTHER" id="PTHR35333:SF3">
    <property type="entry name" value="BETA-LACTAMASE-TYPE TRANSPEPTIDASE FOLD CONTAINING PROTEIN"/>
    <property type="match status" value="1"/>
</dbReference>
<proteinExistence type="inferred from homology"/>
<dbReference type="SUPFAM" id="SSF56601">
    <property type="entry name" value="beta-lactamase/transpeptidase-like"/>
    <property type="match status" value="1"/>
</dbReference>
<accession>A0A7C9KV67</accession>
<evidence type="ECO:0000313" key="11">
    <source>
        <dbReference type="Proteomes" id="UP000481327"/>
    </source>
</evidence>
<dbReference type="InterPro" id="IPR012338">
    <property type="entry name" value="Beta-lactam/transpept-like"/>
</dbReference>
<dbReference type="EC" id="3.5.2.6" evidence="3 6"/>
<organism evidence="10 11">
    <name type="scientific">Sandarakinorhabdus fusca</name>
    <dbReference type="NCBI Taxonomy" id="1439888"/>
    <lineage>
        <taxon>Bacteria</taxon>
        <taxon>Pseudomonadati</taxon>
        <taxon>Pseudomonadota</taxon>
        <taxon>Alphaproteobacteria</taxon>
        <taxon>Sphingomonadales</taxon>
        <taxon>Sphingosinicellaceae</taxon>
        <taxon>Sandarakinorhabdus</taxon>
    </lineage>
</organism>
<evidence type="ECO:0000256" key="4">
    <source>
        <dbReference type="ARBA" id="ARBA00022801"/>
    </source>
</evidence>
<dbReference type="GO" id="GO:0008800">
    <property type="term" value="F:beta-lactamase activity"/>
    <property type="evidence" value="ECO:0007669"/>
    <property type="project" value="UniProtKB-UniRule"/>
</dbReference>
<evidence type="ECO:0000256" key="6">
    <source>
        <dbReference type="RuleBase" id="RU361140"/>
    </source>
</evidence>
<comment type="catalytic activity">
    <reaction evidence="1 6">
        <text>a beta-lactam + H2O = a substituted beta-amino acid</text>
        <dbReference type="Rhea" id="RHEA:20401"/>
        <dbReference type="ChEBI" id="CHEBI:15377"/>
        <dbReference type="ChEBI" id="CHEBI:35627"/>
        <dbReference type="ChEBI" id="CHEBI:140347"/>
        <dbReference type="EC" id="3.5.2.6"/>
    </reaction>
</comment>
<evidence type="ECO:0000256" key="2">
    <source>
        <dbReference type="ARBA" id="ARBA00009009"/>
    </source>
</evidence>
<dbReference type="AlphaFoldDB" id="A0A7C9KV67"/>
<evidence type="ECO:0000256" key="8">
    <source>
        <dbReference type="SAM" id="SignalP"/>
    </source>
</evidence>
<evidence type="ECO:0000256" key="3">
    <source>
        <dbReference type="ARBA" id="ARBA00012865"/>
    </source>
</evidence>
<feature type="region of interest" description="Disordered" evidence="7">
    <location>
        <begin position="157"/>
        <end position="181"/>
    </location>
</feature>
<evidence type="ECO:0000259" key="9">
    <source>
        <dbReference type="Pfam" id="PF13354"/>
    </source>
</evidence>
<name>A0A7C9KV67_9SPHN</name>
<dbReference type="PROSITE" id="PS00146">
    <property type="entry name" value="BETA_LACTAMASE_A"/>
    <property type="match status" value="1"/>
</dbReference>
<dbReference type="InterPro" id="IPR023650">
    <property type="entry name" value="Beta-lactam_class-A_AS"/>
</dbReference>
<dbReference type="GO" id="GO:0046677">
    <property type="term" value="P:response to antibiotic"/>
    <property type="evidence" value="ECO:0007669"/>
    <property type="project" value="UniProtKB-UniRule"/>
</dbReference>
<keyword evidence="5 6" id="KW-0046">Antibiotic resistance</keyword>
<evidence type="ECO:0000256" key="1">
    <source>
        <dbReference type="ARBA" id="ARBA00001526"/>
    </source>
</evidence>
<dbReference type="InterPro" id="IPR045155">
    <property type="entry name" value="Beta-lactam_cat"/>
</dbReference>
<evidence type="ECO:0000256" key="7">
    <source>
        <dbReference type="SAM" id="MobiDB-lite"/>
    </source>
</evidence>
<comment type="similarity">
    <text evidence="2 6">Belongs to the class-A beta-lactamase family.</text>
</comment>
<dbReference type="NCBIfam" id="NF033103">
    <property type="entry name" value="bla_class_A"/>
    <property type="match status" value="1"/>
</dbReference>
<keyword evidence="11" id="KW-1185">Reference proteome</keyword>
<dbReference type="GO" id="GO:0030655">
    <property type="term" value="P:beta-lactam antibiotic catabolic process"/>
    <property type="evidence" value="ECO:0007669"/>
    <property type="project" value="InterPro"/>
</dbReference>
<evidence type="ECO:0000256" key="5">
    <source>
        <dbReference type="ARBA" id="ARBA00023251"/>
    </source>
</evidence>
<dbReference type="EMBL" id="WIOL01000001">
    <property type="protein sequence ID" value="MQT16025.1"/>
    <property type="molecule type" value="Genomic_DNA"/>
</dbReference>
<feature type="signal peptide" evidence="8">
    <location>
        <begin position="1"/>
        <end position="20"/>
    </location>
</feature>
<feature type="chain" id="PRO_5028811228" description="Beta-lactamase" evidence="8">
    <location>
        <begin position="21"/>
        <end position="290"/>
    </location>
</feature>
<dbReference type="Proteomes" id="UP000481327">
    <property type="component" value="Unassembled WGS sequence"/>
</dbReference>
<dbReference type="PANTHER" id="PTHR35333">
    <property type="entry name" value="BETA-LACTAMASE"/>
    <property type="match status" value="1"/>
</dbReference>
<protein>
    <recommendedName>
        <fullName evidence="3 6">Beta-lactamase</fullName>
        <ecNumber evidence="3 6">3.5.2.6</ecNumber>
    </recommendedName>
</protein>
<evidence type="ECO:0000313" key="10">
    <source>
        <dbReference type="EMBL" id="MQT16025.1"/>
    </source>
</evidence>
<sequence length="290" mass="30100">MIDRRSFTGLVLLAATPALARTPAGFDLAAAVKTAEAASGGRVGLAVHDTATGRRFSHRGGERFAMASTFKTLLAAAVLARIDAGEDRLDRAIPVAQGDILGNSPFAERRIGRTASVAELAEAAIIYSDNAAANLLLPSVGGPAGLTAWLRRTGDPVTRLDRNEPTLNEARPGDPRDTSSPDAIAATWQRLLVGPVLTPASRALLTGWLVGNTTGDTRLRAGLPKGWRVGDKTGTGRNGSVNDIAIAWPDRTAPGPVIIASFINEGTAAAEVLYALHADLARAVVAAIGH</sequence>
<comment type="caution">
    <text evidence="10">The sequence shown here is derived from an EMBL/GenBank/DDBJ whole genome shotgun (WGS) entry which is preliminary data.</text>
</comment>
<feature type="domain" description="Beta-lactamase class A catalytic" evidence="9">
    <location>
        <begin position="44"/>
        <end position="259"/>
    </location>
</feature>
<dbReference type="InterPro" id="IPR000871">
    <property type="entry name" value="Beta-lactam_class-A"/>
</dbReference>
<dbReference type="RefSeq" id="WP_152576475.1">
    <property type="nucleotide sequence ID" value="NZ_JAATJI010000001.1"/>
</dbReference>
<gene>
    <name evidence="10" type="primary">bla</name>
    <name evidence="10" type="ORF">F3168_01945</name>
</gene>
<dbReference type="OrthoDB" id="9784149at2"/>
<dbReference type="PRINTS" id="PR00118">
    <property type="entry name" value="BLACTAMASEA"/>
</dbReference>